<evidence type="ECO:0000313" key="3">
    <source>
        <dbReference type="EMBL" id="KRK48548.1"/>
    </source>
</evidence>
<organism evidence="3 4">
    <name type="scientific">Secundilactobacillus kimchicus JCM 15530</name>
    <dbReference type="NCBI Taxonomy" id="1302272"/>
    <lineage>
        <taxon>Bacteria</taxon>
        <taxon>Bacillati</taxon>
        <taxon>Bacillota</taxon>
        <taxon>Bacilli</taxon>
        <taxon>Lactobacillales</taxon>
        <taxon>Lactobacillaceae</taxon>
        <taxon>Secundilactobacillus</taxon>
    </lineage>
</organism>
<name>A0A0R1HXD5_9LACO</name>
<feature type="transmembrane region" description="Helical" evidence="2">
    <location>
        <begin position="322"/>
        <end position="339"/>
    </location>
</feature>
<feature type="transmembrane region" description="Helical" evidence="2">
    <location>
        <begin position="254"/>
        <end position="280"/>
    </location>
</feature>
<feature type="transmembrane region" description="Helical" evidence="2">
    <location>
        <begin position="215"/>
        <end position="233"/>
    </location>
</feature>
<feature type="transmembrane region" description="Helical" evidence="2">
    <location>
        <begin position="452"/>
        <end position="470"/>
    </location>
</feature>
<reference evidence="3 4" key="1">
    <citation type="journal article" date="2015" name="Genome Announc.">
        <title>Expanding the biotechnology potential of lactobacilli through comparative genomics of 213 strains and associated genera.</title>
        <authorList>
            <person name="Sun Z."/>
            <person name="Harris H.M."/>
            <person name="McCann A."/>
            <person name="Guo C."/>
            <person name="Argimon S."/>
            <person name="Zhang W."/>
            <person name="Yang X."/>
            <person name="Jeffery I.B."/>
            <person name="Cooney J.C."/>
            <person name="Kagawa T.F."/>
            <person name="Liu W."/>
            <person name="Song Y."/>
            <person name="Salvetti E."/>
            <person name="Wrobel A."/>
            <person name="Rasinkangas P."/>
            <person name="Parkhill J."/>
            <person name="Rea M.C."/>
            <person name="O'Sullivan O."/>
            <person name="Ritari J."/>
            <person name="Douillard F.P."/>
            <person name="Paul Ross R."/>
            <person name="Yang R."/>
            <person name="Briner A.E."/>
            <person name="Felis G.E."/>
            <person name="de Vos W.M."/>
            <person name="Barrangou R."/>
            <person name="Klaenhammer T.R."/>
            <person name="Caufield P.W."/>
            <person name="Cui Y."/>
            <person name="Zhang H."/>
            <person name="O'Toole P.W."/>
        </authorList>
    </citation>
    <scope>NUCLEOTIDE SEQUENCE [LARGE SCALE GENOMIC DNA]</scope>
    <source>
        <strain evidence="3 4">JCM 15530</strain>
    </source>
</reference>
<feature type="transmembrane region" description="Helical" evidence="2">
    <location>
        <begin position="152"/>
        <end position="170"/>
    </location>
</feature>
<feature type="transmembrane region" description="Helical" evidence="2">
    <location>
        <begin position="859"/>
        <end position="879"/>
    </location>
</feature>
<feature type="transmembrane region" description="Helical" evidence="2">
    <location>
        <begin position="410"/>
        <end position="428"/>
    </location>
</feature>
<dbReference type="PATRIC" id="fig|1302272.5.peg.1676"/>
<protein>
    <submittedName>
        <fullName evidence="3">Bacterial membrane protein YfhO</fullName>
    </submittedName>
</protein>
<sequence>MVSRETFHSQRRSDRHQGVTQDQRLTGKRFWLIAAILSLVAVTALFLILGLAPFGPHNLAMSDMGSQYTQFFLMLRRAIVQHAWSPYSFTVGIGDSVIPIYTYYLMSPLNLLILAFPASHILTAINLIIFTKLVLASLSMTVLLTYKYNHRGFFTIGAGLAYSLSGFVAMNFYDLMWLDAVVLFPLIILGLERLFDNHIWGYLITLTATIVINYYMGYQTCLFVVFYFIYLLIRRKTHDDHSTGQYFKQQWPTIRRFIGLSALAGLLSAVVLLPTVFAMLSTGKNTFSAADYQLAPTFGGSALAGLGIGTTNFEGHLVHNPAVFVGLTFVVALLTFFLAKRVTSRAKWTGGGLLLVVILFMGLRPLNTIWHMFQMPAGFPFRMSYILSFVIIALGYEGAVSGAFNETRRVLMAGVGTAVLLSVGYWFANHPLSIDQTDPGFETQFMVSNNNYWLSLGAIVVATLLIALIGRQIKIARPLIVVFVGLEMVTNFVLATATLPFGNEARFSRAYTRSEAATNQRQQSGAMLAADTGDDSGFYRVGAIDHAFSKAFPQAYSGYNDAMTFDYAGASSYSSTLNSHTLNTMRNLGFFSRNERRISFQGSSAPAAQLLGLKYLFRVGEKPAVTTLLHRASLGYMVNDQLADTQLRPGDVLANLNRLLQGSTGRQNQFMQAAKVHLLSTSQRRGYRYQLKVTAATSGPQYLYIKDINVAEVTGYRDGERFSSDRHTPGNVLMGLGRMKAGQTTRVTLTSVHPLRQLSQSFAGLDQAAFTKWQQTIAKHQLKLRNAQSVLTHGANLTGEVTVGSTNRLLMVSVPYDKGWQVTVDGTAVATTKVMDGLLGVHLTPGQHQVTLQYRPQGLLVGGILTLVGLCLVVLMAGVRVRRVASE</sequence>
<evidence type="ECO:0000256" key="1">
    <source>
        <dbReference type="SAM" id="MobiDB-lite"/>
    </source>
</evidence>
<dbReference type="STRING" id="1302272.FC96_GL001659"/>
<keyword evidence="4" id="KW-1185">Reference proteome</keyword>
<evidence type="ECO:0000313" key="4">
    <source>
        <dbReference type="Proteomes" id="UP000050911"/>
    </source>
</evidence>
<keyword evidence="2" id="KW-0812">Transmembrane</keyword>
<accession>A0A0R1HXD5</accession>
<keyword evidence="2" id="KW-0472">Membrane</keyword>
<proteinExistence type="predicted"/>
<feature type="compositionally biased region" description="Basic and acidic residues" evidence="1">
    <location>
        <begin position="1"/>
        <end position="17"/>
    </location>
</feature>
<comment type="caution">
    <text evidence="3">The sequence shown here is derived from an EMBL/GenBank/DDBJ whole genome shotgun (WGS) entry which is preliminary data.</text>
</comment>
<evidence type="ECO:0000256" key="2">
    <source>
        <dbReference type="SAM" id="Phobius"/>
    </source>
</evidence>
<gene>
    <name evidence="3" type="ORF">FC96_GL001659</name>
</gene>
<dbReference type="InterPro" id="IPR018580">
    <property type="entry name" value="Uncharacterised_YfhO"/>
</dbReference>
<dbReference type="AlphaFoldDB" id="A0A0R1HXD5"/>
<keyword evidence="2" id="KW-1133">Transmembrane helix</keyword>
<dbReference type="EMBL" id="AZCX01000003">
    <property type="protein sequence ID" value="KRK48548.1"/>
    <property type="molecule type" value="Genomic_DNA"/>
</dbReference>
<feature type="region of interest" description="Disordered" evidence="1">
    <location>
        <begin position="1"/>
        <end position="20"/>
    </location>
</feature>
<dbReference type="PANTHER" id="PTHR38454:SF1">
    <property type="entry name" value="INTEGRAL MEMBRANE PROTEIN"/>
    <property type="match status" value="1"/>
</dbReference>
<dbReference type="PANTHER" id="PTHR38454">
    <property type="entry name" value="INTEGRAL MEMBRANE PROTEIN-RELATED"/>
    <property type="match status" value="1"/>
</dbReference>
<feature type="transmembrane region" description="Helical" evidence="2">
    <location>
        <begin position="379"/>
        <end position="398"/>
    </location>
</feature>
<feature type="transmembrane region" description="Helical" evidence="2">
    <location>
        <begin position="479"/>
        <end position="501"/>
    </location>
</feature>
<dbReference type="Pfam" id="PF09586">
    <property type="entry name" value="YfhO"/>
    <property type="match status" value="1"/>
</dbReference>
<feature type="transmembrane region" description="Helical" evidence="2">
    <location>
        <begin position="30"/>
        <end position="54"/>
    </location>
</feature>
<feature type="transmembrane region" description="Helical" evidence="2">
    <location>
        <begin position="351"/>
        <end position="373"/>
    </location>
</feature>
<dbReference type="Proteomes" id="UP000050911">
    <property type="component" value="Unassembled WGS sequence"/>
</dbReference>